<evidence type="ECO:0000313" key="2">
    <source>
        <dbReference type="EMBL" id="MCJ2543949.1"/>
    </source>
</evidence>
<dbReference type="PRINTS" id="PR00111">
    <property type="entry name" value="ABHYDROLASE"/>
</dbReference>
<keyword evidence="2" id="KW-0378">Hydrolase</keyword>
<dbReference type="PRINTS" id="PR00412">
    <property type="entry name" value="EPOXHYDRLASE"/>
</dbReference>
<gene>
    <name evidence="2" type="ORF">JX360_13725</name>
</gene>
<feature type="domain" description="AB hydrolase-1" evidence="1">
    <location>
        <begin position="29"/>
        <end position="264"/>
    </location>
</feature>
<dbReference type="Proteomes" id="UP000830835">
    <property type="component" value="Unassembled WGS sequence"/>
</dbReference>
<dbReference type="Gene3D" id="3.40.50.1820">
    <property type="entry name" value="alpha/beta hydrolase"/>
    <property type="match status" value="1"/>
</dbReference>
<dbReference type="Pfam" id="PF00561">
    <property type="entry name" value="Abhydrolase_1"/>
    <property type="match status" value="1"/>
</dbReference>
<proteinExistence type="predicted"/>
<dbReference type="PANTHER" id="PTHR43194">
    <property type="entry name" value="HYDROLASE ALPHA/BETA FOLD FAMILY"/>
    <property type="match status" value="1"/>
</dbReference>
<organism evidence="2 3">
    <name type="scientific">Thermostichus vulcanus str. 'Rupite'</name>
    <dbReference type="NCBI Taxonomy" id="2813851"/>
    <lineage>
        <taxon>Bacteria</taxon>
        <taxon>Bacillati</taxon>
        <taxon>Cyanobacteriota</taxon>
        <taxon>Cyanophyceae</taxon>
        <taxon>Thermostichales</taxon>
        <taxon>Thermostichaceae</taxon>
        <taxon>Thermostichus</taxon>
    </lineage>
</organism>
<dbReference type="EMBL" id="JAFIRA010000041">
    <property type="protein sequence ID" value="MCJ2543949.1"/>
    <property type="molecule type" value="Genomic_DNA"/>
</dbReference>
<dbReference type="InterPro" id="IPR000639">
    <property type="entry name" value="Epox_hydrolase-like"/>
</dbReference>
<evidence type="ECO:0000313" key="3">
    <source>
        <dbReference type="Proteomes" id="UP000830835"/>
    </source>
</evidence>
<comment type="caution">
    <text evidence="2">The sequence shown here is derived from an EMBL/GenBank/DDBJ whole genome shotgun (WGS) entry which is preliminary data.</text>
</comment>
<protein>
    <submittedName>
        <fullName evidence="2">Alpha/beta fold hydrolase</fullName>
    </submittedName>
</protein>
<dbReference type="SUPFAM" id="SSF53474">
    <property type="entry name" value="alpha/beta-Hydrolases"/>
    <property type="match status" value="1"/>
</dbReference>
<dbReference type="InterPro" id="IPR000073">
    <property type="entry name" value="AB_hydrolase_1"/>
</dbReference>
<name>A0ABT0CDT2_THEVL</name>
<evidence type="ECO:0000259" key="1">
    <source>
        <dbReference type="Pfam" id="PF00561"/>
    </source>
</evidence>
<dbReference type="GO" id="GO:0016787">
    <property type="term" value="F:hydrolase activity"/>
    <property type="evidence" value="ECO:0007669"/>
    <property type="project" value="UniProtKB-KW"/>
</dbReference>
<reference evidence="2" key="1">
    <citation type="submission" date="2021-02" db="EMBL/GenBank/DDBJ databases">
        <title>The CRISPR/cas machinery reduction and long-range gene transfer in the hot spring cyanobacterium Synechococcus.</title>
        <authorList>
            <person name="Dvorak P."/>
            <person name="Jahodarova E."/>
            <person name="Hasler P."/>
            <person name="Poulickova A."/>
        </authorList>
    </citation>
    <scope>NUCLEOTIDE SEQUENCE</scope>
    <source>
        <strain evidence="2">Rupite</strain>
    </source>
</reference>
<dbReference type="InterPro" id="IPR050228">
    <property type="entry name" value="Carboxylesterase_BioH"/>
</dbReference>
<dbReference type="PANTHER" id="PTHR43194:SF2">
    <property type="entry name" value="PEROXISOMAL MEMBRANE PROTEIN LPX1"/>
    <property type="match status" value="1"/>
</dbReference>
<keyword evidence="3" id="KW-1185">Reference proteome</keyword>
<accession>A0ABT0CDT2</accession>
<dbReference type="InterPro" id="IPR029058">
    <property type="entry name" value="AB_hydrolase_fold"/>
</dbReference>
<sequence length="282" mass="32080">MNILEQRIRVGDLDWFFRSVDPDRGNTLPPVLLLHGLVSQSYGWLPLLQALGEQGFRALAPDWIGSGFSAKPERWEFNYRPETLEKALSEWVEAQALERFSLVVQGFLGSVGLQYALKNPDRIERLIILNTPIGQGAKLPWSIRAFGIPLVGDMLTQDPLLVDRTLETGGIYQVKDKDLDVYRRPFLTTSASGRALLATVQNLNLPQVMKELEAGFATWERPTLIAWGMQDRWLPFELVTTLCQRLPKAQVVKLEQVGHYPQHDWPEKVQEAVIPFLRKLIV</sequence>